<name>A0A0D6NLZ4_9PROT</name>
<dbReference type="PANTHER" id="PTHR11709:SF394">
    <property type="entry name" value="FI03373P-RELATED"/>
    <property type="match status" value="1"/>
</dbReference>
<evidence type="ECO:0000259" key="5">
    <source>
        <dbReference type="Pfam" id="PF00394"/>
    </source>
</evidence>
<feature type="compositionally biased region" description="Low complexity" evidence="4">
    <location>
        <begin position="438"/>
        <end position="451"/>
    </location>
</feature>
<keyword evidence="3" id="KW-0186">Copper</keyword>
<dbReference type="InterPro" id="IPR006376">
    <property type="entry name" value="Cu-R_CopA"/>
</dbReference>
<dbReference type="EMBL" id="BAMX01000020">
    <property type="protein sequence ID" value="GAN66386.1"/>
    <property type="molecule type" value="Genomic_DNA"/>
</dbReference>
<dbReference type="PROSITE" id="PS00079">
    <property type="entry name" value="MULTICOPPER_OXIDASE1"/>
    <property type="match status" value="1"/>
</dbReference>
<keyword evidence="1" id="KW-0479">Metal-binding</keyword>
<gene>
    <name evidence="8" type="ORF">Abor_020_023</name>
</gene>
<dbReference type="Proteomes" id="UP000032670">
    <property type="component" value="Unassembled WGS sequence"/>
</dbReference>
<dbReference type="GO" id="GO:0042597">
    <property type="term" value="C:periplasmic space"/>
    <property type="evidence" value="ECO:0007669"/>
    <property type="project" value="InterPro"/>
</dbReference>
<dbReference type="SUPFAM" id="SSF49503">
    <property type="entry name" value="Cupredoxins"/>
    <property type="match status" value="3"/>
</dbReference>
<evidence type="ECO:0000256" key="4">
    <source>
        <dbReference type="SAM" id="MobiDB-lite"/>
    </source>
</evidence>
<evidence type="ECO:0000313" key="8">
    <source>
        <dbReference type="EMBL" id="GAN66386.1"/>
    </source>
</evidence>
<dbReference type="InterPro" id="IPR011706">
    <property type="entry name" value="Cu-oxidase_C"/>
</dbReference>
<evidence type="ECO:0000256" key="1">
    <source>
        <dbReference type="ARBA" id="ARBA00022723"/>
    </source>
</evidence>
<accession>A0A6N3T2A0</accession>
<accession>A0A0D6NLZ4</accession>
<dbReference type="Gene3D" id="2.60.40.420">
    <property type="entry name" value="Cupredoxins - blue copper proteins"/>
    <property type="match status" value="3"/>
</dbReference>
<dbReference type="AlphaFoldDB" id="A0A0D6NLZ4"/>
<dbReference type="InterPro" id="IPR033138">
    <property type="entry name" value="Cu_oxidase_CS"/>
</dbReference>
<dbReference type="CDD" id="cd13874">
    <property type="entry name" value="CuRO_2_CopA"/>
    <property type="match status" value="1"/>
</dbReference>
<dbReference type="InterPro" id="IPR006311">
    <property type="entry name" value="TAT_signal"/>
</dbReference>
<dbReference type="InterPro" id="IPR001117">
    <property type="entry name" value="Cu-oxidase_2nd"/>
</dbReference>
<dbReference type="GO" id="GO:0016491">
    <property type="term" value="F:oxidoreductase activity"/>
    <property type="evidence" value="ECO:0007669"/>
    <property type="project" value="UniProtKB-KW"/>
</dbReference>
<protein>
    <submittedName>
        <fullName evidence="8">Copper resistance protein CopA</fullName>
    </submittedName>
</protein>
<feature type="region of interest" description="Disordered" evidence="4">
    <location>
        <begin position="438"/>
        <end position="465"/>
    </location>
</feature>
<dbReference type="Pfam" id="PF07732">
    <property type="entry name" value="Cu-oxidase_3"/>
    <property type="match status" value="1"/>
</dbReference>
<dbReference type="PANTHER" id="PTHR11709">
    <property type="entry name" value="MULTI-COPPER OXIDASE"/>
    <property type="match status" value="1"/>
</dbReference>
<evidence type="ECO:0000259" key="7">
    <source>
        <dbReference type="Pfam" id="PF07732"/>
    </source>
</evidence>
<dbReference type="Pfam" id="PF00394">
    <property type="entry name" value="Cu-oxidase"/>
    <property type="match status" value="1"/>
</dbReference>
<dbReference type="InterPro" id="IPR002355">
    <property type="entry name" value="Cu_oxidase_Cu_BS"/>
</dbReference>
<dbReference type="InterPro" id="IPR008972">
    <property type="entry name" value="Cupredoxin"/>
</dbReference>
<evidence type="ECO:0000256" key="2">
    <source>
        <dbReference type="ARBA" id="ARBA00023002"/>
    </source>
</evidence>
<dbReference type="InterPro" id="IPR034282">
    <property type="entry name" value="CuRO_2_CopA"/>
</dbReference>
<reference evidence="8 9" key="1">
    <citation type="submission" date="2012-11" db="EMBL/GenBank/DDBJ databases">
        <title>Whole genome sequence of Acetobacter orientalis 21F-2.</title>
        <authorList>
            <person name="Azuma Y."/>
            <person name="Higashiura N."/>
            <person name="Hirakawa H."/>
            <person name="Matsushita K."/>
        </authorList>
    </citation>
    <scope>NUCLEOTIDE SEQUENCE [LARGE SCALE GENOMIC DNA]</scope>
    <source>
        <strain evidence="8 9">21F-2</strain>
    </source>
</reference>
<dbReference type="RefSeq" id="WP_048841427.1">
    <property type="nucleotide sequence ID" value="NZ_BAMX01000020.1"/>
</dbReference>
<dbReference type="STRING" id="1231341.Abor_020_023"/>
<evidence type="ECO:0000313" key="9">
    <source>
        <dbReference type="Proteomes" id="UP000032670"/>
    </source>
</evidence>
<keyword evidence="2" id="KW-0560">Oxidoreductase</keyword>
<proteinExistence type="predicted"/>
<dbReference type="InterPro" id="IPR045087">
    <property type="entry name" value="Cu-oxidase_fam"/>
</dbReference>
<evidence type="ECO:0000256" key="3">
    <source>
        <dbReference type="ARBA" id="ARBA00023008"/>
    </source>
</evidence>
<dbReference type="InterPro" id="IPR011707">
    <property type="entry name" value="Cu-oxidase-like_N"/>
</dbReference>
<feature type="domain" description="Plastocyanin-like" evidence="5">
    <location>
        <begin position="177"/>
        <end position="345"/>
    </location>
</feature>
<dbReference type="CDD" id="cd13896">
    <property type="entry name" value="CuRO_3_CopA"/>
    <property type="match status" value="1"/>
</dbReference>
<dbReference type="PROSITE" id="PS51318">
    <property type="entry name" value="TAT"/>
    <property type="match status" value="1"/>
</dbReference>
<keyword evidence="9" id="KW-1185">Reference proteome</keyword>
<comment type="caution">
    <text evidence="8">The sequence shown here is derived from an EMBL/GenBank/DDBJ whole genome shotgun (WGS) entry which is preliminary data.</text>
</comment>
<dbReference type="InterPro" id="IPR034279">
    <property type="entry name" value="CuRO_3_CopA"/>
</dbReference>
<dbReference type="NCBIfam" id="TIGR01480">
    <property type="entry name" value="copper_res_A"/>
    <property type="match status" value="1"/>
</dbReference>
<feature type="region of interest" description="Disordered" evidence="4">
    <location>
        <begin position="516"/>
        <end position="544"/>
    </location>
</feature>
<dbReference type="PROSITE" id="PS00080">
    <property type="entry name" value="MULTICOPPER_OXIDASE2"/>
    <property type="match status" value="1"/>
</dbReference>
<feature type="domain" description="Plastocyanin-like" evidence="6">
    <location>
        <begin position="595"/>
        <end position="712"/>
    </location>
</feature>
<dbReference type="Pfam" id="PF07731">
    <property type="entry name" value="Cu-oxidase_2"/>
    <property type="match status" value="1"/>
</dbReference>
<sequence length="713" mass="77221">MSSPSFLRGGLTRRRFVTSLAAGGVATAFARPALAEVQQAGVIPAQAATQWQLTVAHTHIEIDRKSLKAPCIGGSVPAPTLRWRQGDAVEIAVTNHLKHQDTSLHWHGIRLPAQMDGVPGISFAGISPGQTFTYRFPVTQSGTYWYHGHSGMQEAQGLYGALVIDPTQPDPNACPRDYVIMLSEWTDVDPQDILNNLKMQSDYYTFRQRTAASLLPDAKAAEGVLPALKDRLAWSKMRMAATDISDVSGIIYSYLLNGQAPDTNWLGLFTPGERVRLRFINASSMTFFDVRIPGLELLVVQADGNDIEPVPVDEFRIGVAETYDVIVQPKANQAYTIFAQSEDRTGFARGTLAPRAGMSAPIPPLDPRPVRTMVDMGMGTMQPGQSMQTMLGMPSMAMPPHTPMATLPAAPGAAHGAAAPQHTHAAMPMAAAPHPTASNTIAPVPTASTPKAKPPAQPDDTMDMSGMDMSGMDMPGMDMGGMSMPSRAHASTAAHSPHAMPLSNTTSPMAHRGGHIMGHHTGPIDQAVPPATPSTAPPLLQVDDPGPPPLNVENQNIAAMPTDRLGSPGDGLEHNGRRVLTYKQLRATRPGTDSRPPTREIILHLTGNMERYIWGFNGRKFSESGPIRLKKNERVRFTLINDTMMEHPIHLHGMWSELENGQGAYQPYKHTLIAQPGSKLSYLVTADAPGMWAYHCHLMLHMDQGMFRTVIVA</sequence>
<evidence type="ECO:0000259" key="6">
    <source>
        <dbReference type="Pfam" id="PF07731"/>
    </source>
</evidence>
<dbReference type="GeneID" id="76204527"/>
<feature type="domain" description="Plastocyanin-like" evidence="7">
    <location>
        <begin position="55"/>
        <end position="168"/>
    </location>
</feature>
<organism evidence="8 9">
    <name type="scientific">Acetobacter orientalis</name>
    <dbReference type="NCBI Taxonomy" id="146474"/>
    <lineage>
        <taxon>Bacteria</taxon>
        <taxon>Pseudomonadati</taxon>
        <taxon>Pseudomonadota</taxon>
        <taxon>Alphaproteobacteria</taxon>
        <taxon>Acetobacterales</taxon>
        <taxon>Acetobacteraceae</taxon>
        <taxon>Acetobacter</taxon>
    </lineage>
</organism>
<dbReference type="GO" id="GO:0005507">
    <property type="term" value="F:copper ion binding"/>
    <property type="evidence" value="ECO:0007669"/>
    <property type="project" value="InterPro"/>
</dbReference>